<gene>
    <name evidence="1" type="ORF">SAMN05216266_12840</name>
</gene>
<keyword evidence="2" id="KW-1185">Reference proteome</keyword>
<evidence type="ECO:0000313" key="2">
    <source>
        <dbReference type="Proteomes" id="UP000243799"/>
    </source>
</evidence>
<dbReference type="RefSeq" id="WP_091678559.1">
    <property type="nucleotide sequence ID" value="NZ_FOKG01000028.1"/>
</dbReference>
<accession>A0A1I1CHN9</accession>
<name>A0A1I1CHN9_9PSEU</name>
<sequence>MAWSRHIGRPDPAEDKGWLAGVKAEEKVRLGVQAGQAARTVASHCEDAEECAEMLAMLGLLPGQGISATDQAVGRL</sequence>
<reference evidence="2" key="1">
    <citation type="submission" date="2016-10" db="EMBL/GenBank/DDBJ databases">
        <authorList>
            <person name="Varghese N."/>
            <person name="Submissions S."/>
        </authorList>
    </citation>
    <scope>NUCLEOTIDE SEQUENCE [LARGE SCALE GENOMIC DNA]</scope>
    <source>
        <strain evidence="2">CGMCC 4.3568</strain>
    </source>
</reference>
<evidence type="ECO:0000313" key="1">
    <source>
        <dbReference type="EMBL" id="SFB61572.1"/>
    </source>
</evidence>
<protein>
    <submittedName>
        <fullName evidence="1">Uncharacterized protein</fullName>
    </submittedName>
</protein>
<organism evidence="1 2">
    <name type="scientific">Amycolatopsis marina</name>
    <dbReference type="NCBI Taxonomy" id="490629"/>
    <lineage>
        <taxon>Bacteria</taxon>
        <taxon>Bacillati</taxon>
        <taxon>Actinomycetota</taxon>
        <taxon>Actinomycetes</taxon>
        <taxon>Pseudonocardiales</taxon>
        <taxon>Pseudonocardiaceae</taxon>
        <taxon>Amycolatopsis</taxon>
    </lineage>
</organism>
<dbReference type="EMBL" id="FOKG01000028">
    <property type="protein sequence ID" value="SFB61572.1"/>
    <property type="molecule type" value="Genomic_DNA"/>
</dbReference>
<dbReference type="Proteomes" id="UP000243799">
    <property type="component" value="Unassembled WGS sequence"/>
</dbReference>
<dbReference type="AlphaFoldDB" id="A0A1I1CHN9"/>
<proteinExistence type="predicted"/>
<dbReference type="OrthoDB" id="4560958at2"/>